<feature type="binding site" evidence="14">
    <location>
        <position position="121"/>
    </location>
    <ligand>
        <name>[4Fe-4S] cluster</name>
        <dbReference type="ChEBI" id="CHEBI:49883"/>
    </ligand>
</feature>
<evidence type="ECO:0000313" key="17">
    <source>
        <dbReference type="Proteomes" id="UP000190460"/>
    </source>
</evidence>
<dbReference type="Gene3D" id="3.40.50.620">
    <property type="entry name" value="HUPs"/>
    <property type="match status" value="1"/>
</dbReference>
<dbReference type="InterPro" id="IPR014729">
    <property type="entry name" value="Rossmann-like_a/b/a_fold"/>
</dbReference>
<evidence type="ECO:0000256" key="14">
    <source>
        <dbReference type="HAMAP-Rule" id="MF_00063"/>
    </source>
</evidence>
<feature type="domain" description="Phosphoadenosine phosphosulphate reductase" evidence="15">
    <location>
        <begin position="35"/>
        <end position="209"/>
    </location>
</feature>
<evidence type="ECO:0000256" key="3">
    <source>
        <dbReference type="ARBA" id="ARBA00022723"/>
    </source>
</evidence>
<dbReference type="GO" id="GO:0004604">
    <property type="term" value="F:phosphoadenylyl-sulfate reductase (thioredoxin) activity"/>
    <property type="evidence" value="ECO:0007669"/>
    <property type="project" value="UniProtKB-UniRule"/>
</dbReference>
<evidence type="ECO:0000256" key="10">
    <source>
        <dbReference type="ARBA" id="ARBA00029514"/>
    </source>
</evidence>
<evidence type="ECO:0000256" key="7">
    <source>
        <dbReference type="ARBA" id="ARBA00024298"/>
    </source>
</evidence>
<evidence type="ECO:0000313" key="16">
    <source>
        <dbReference type="EMBL" id="SKA84800.1"/>
    </source>
</evidence>
<comment type="catalytic activity">
    <reaction evidence="13 14">
        <text>[thioredoxin]-disulfide + sulfite + AMP + 2 H(+) = adenosine 5'-phosphosulfate + [thioredoxin]-dithiol</text>
        <dbReference type="Rhea" id="RHEA:21976"/>
        <dbReference type="Rhea" id="RHEA-COMP:10698"/>
        <dbReference type="Rhea" id="RHEA-COMP:10700"/>
        <dbReference type="ChEBI" id="CHEBI:15378"/>
        <dbReference type="ChEBI" id="CHEBI:17359"/>
        <dbReference type="ChEBI" id="CHEBI:29950"/>
        <dbReference type="ChEBI" id="CHEBI:50058"/>
        <dbReference type="ChEBI" id="CHEBI:58243"/>
        <dbReference type="ChEBI" id="CHEBI:456215"/>
        <dbReference type="EC" id="1.8.4.10"/>
    </reaction>
</comment>
<evidence type="ECO:0000256" key="5">
    <source>
        <dbReference type="ARBA" id="ARBA00023004"/>
    </source>
</evidence>
<keyword evidence="3 14" id="KW-0479">Metal-binding</keyword>
<evidence type="ECO:0000256" key="9">
    <source>
        <dbReference type="ARBA" id="ARBA00024386"/>
    </source>
</evidence>
<accession>A0A1T4X572</accession>
<gene>
    <name evidence="14" type="primary">cysH</name>
    <name evidence="16" type="ORF">SAMN02745130_02535</name>
</gene>
<feature type="binding site" evidence="14">
    <location>
        <position position="120"/>
    </location>
    <ligand>
        <name>[4Fe-4S] cluster</name>
        <dbReference type="ChEBI" id="CHEBI:49883"/>
    </ligand>
</feature>
<dbReference type="GO" id="GO:0070814">
    <property type="term" value="P:hydrogen sulfide biosynthetic process"/>
    <property type="evidence" value="ECO:0007669"/>
    <property type="project" value="UniProtKB-UniRule"/>
</dbReference>
<reference evidence="16 17" key="1">
    <citation type="submission" date="2017-02" db="EMBL/GenBank/DDBJ databases">
        <authorList>
            <person name="Peterson S.W."/>
        </authorList>
    </citation>
    <scope>NUCLEOTIDE SEQUENCE [LARGE SCALE GENOMIC DNA]</scope>
    <source>
        <strain evidence="16 17">ATCC 49788</strain>
    </source>
</reference>
<dbReference type="GO" id="GO:0019344">
    <property type="term" value="P:cysteine biosynthetic process"/>
    <property type="evidence" value="ECO:0007669"/>
    <property type="project" value="InterPro"/>
</dbReference>
<dbReference type="OrthoDB" id="9794018at2"/>
<dbReference type="PANTHER" id="PTHR46482:SF9">
    <property type="entry name" value="5'-ADENYLYLSULFATE REDUCTASE 1, CHLOROPLASTIC"/>
    <property type="match status" value="1"/>
</dbReference>
<dbReference type="RefSeq" id="WP_078922995.1">
    <property type="nucleotide sequence ID" value="NZ_FUYB01000013.1"/>
</dbReference>
<dbReference type="GO" id="GO:0043866">
    <property type="term" value="F:adenylyl-sulfate reductase (thioredoxin) activity"/>
    <property type="evidence" value="ECO:0007669"/>
    <property type="project" value="UniProtKB-EC"/>
</dbReference>
<keyword evidence="4 14" id="KW-0560">Oxidoreductase</keyword>
<keyword evidence="17" id="KW-1185">Reference proteome</keyword>
<keyword evidence="2 14" id="KW-0963">Cytoplasm</keyword>
<dbReference type="GO" id="GO:0005737">
    <property type="term" value="C:cytoplasm"/>
    <property type="evidence" value="ECO:0007669"/>
    <property type="project" value="UniProtKB-SubCell"/>
</dbReference>
<name>A0A1T4X572_9GAMM</name>
<evidence type="ECO:0000256" key="11">
    <source>
        <dbReference type="ARBA" id="ARBA00030894"/>
    </source>
</evidence>
<protein>
    <recommendedName>
        <fullName evidence="10 14">Adenosine 5'-phosphosulfate reductase</fullName>
        <shortName evidence="14">APS reductase</shortName>
        <ecNumber evidence="9 14">1.8.4.10</ecNumber>
    </recommendedName>
    <alternativeName>
        <fullName evidence="12 14">5'-adenylylsulfate reductase</fullName>
    </alternativeName>
    <alternativeName>
        <fullName evidence="11 14">Thioredoxin-dependent 5'-adenylylsulfate reductase</fullName>
    </alternativeName>
</protein>
<dbReference type="Proteomes" id="UP000190460">
    <property type="component" value="Unassembled WGS sequence"/>
</dbReference>
<comment type="subcellular location">
    <subcellularLocation>
        <location evidence="14">Cytoplasm</location>
    </subcellularLocation>
</comment>
<evidence type="ECO:0000256" key="8">
    <source>
        <dbReference type="ARBA" id="ARBA00024327"/>
    </source>
</evidence>
<feature type="binding site" evidence="14">
    <location>
        <position position="206"/>
    </location>
    <ligand>
        <name>[4Fe-4S] cluster</name>
        <dbReference type="ChEBI" id="CHEBI:49883"/>
    </ligand>
</feature>
<dbReference type="CDD" id="cd23945">
    <property type="entry name" value="PAPS_reductase"/>
    <property type="match status" value="1"/>
</dbReference>
<evidence type="ECO:0000256" key="4">
    <source>
        <dbReference type="ARBA" id="ARBA00023002"/>
    </source>
</evidence>
<evidence type="ECO:0000256" key="13">
    <source>
        <dbReference type="ARBA" id="ARBA00048441"/>
    </source>
</evidence>
<dbReference type="SUPFAM" id="SSF52402">
    <property type="entry name" value="Adenine nucleotide alpha hydrolases-like"/>
    <property type="match status" value="1"/>
</dbReference>
<keyword evidence="5 14" id="KW-0408">Iron</keyword>
<dbReference type="Pfam" id="PF01507">
    <property type="entry name" value="PAPS_reduct"/>
    <property type="match status" value="1"/>
</dbReference>
<evidence type="ECO:0000256" key="1">
    <source>
        <dbReference type="ARBA" id="ARBA00009732"/>
    </source>
</evidence>
<dbReference type="NCBIfam" id="TIGR02055">
    <property type="entry name" value="APS_reductase"/>
    <property type="match status" value="1"/>
</dbReference>
<evidence type="ECO:0000256" key="12">
    <source>
        <dbReference type="ARBA" id="ARBA00032041"/>
    </source>
</evidence>
<evidence type="ECO:0000256" key="2">
    <source>
        <dbReference type="ARBA" id="ARBA00022490"/>
    </source>
</evidence>
<sequence length="243" mass="27891">MTQHEEQLYALESAYTDLALEEALLALRDHFSGRIAFSTSLGLEDQVLTDAIFRHQLDVDVFTLDTGRHFKETYNTLAETVEHYGQPIRVMYPQTQAIEQYVSVNGVNAFYESVEQRKTCCYLRKIEPLNRALAGAAVWVTGVRAAQSDFRANMKFFEWDTQRGLVKFNPLLHWKTKDLWAYVKAHQVPYNPLHDQHFPSIGCAPCTRAIAVGEDERAGRWWWESYNQECGLHDGTSQLRSAA</sequence>
<dbReference type="InterPro" id="IPR004511">
    <property type="entry name" value="PAPS/APS_Rdtase"/>
</dbReference>
<dbReference type="InterPro" id="IPR011798">
    <property type="entry name" value="APS_reductase"/>
</dbReference>
<dbReference type="InterPro" id="IPR002500">
    <property type="entry name" value="PAPS_reduct_dom"/>
</dbReference>
<evidence type="ECO:0000259" key="15">
    <source>
        <dbReference type="Pfam" id="PF01507"/>
    </source>
</evidence>
<comment type="cofactor">
    <cofactor evidence="14">
        <name>[4Fe-4S] cluster</name>
        <dbReference type="ChEBI" id="CHEBI:49883"/>
    </cofactor>
    <text evidence="14">Binds 1 [4Fe-4S] cluster per subunit.</text>
</comment>
<dbReference type="HAMAP" id="MF_00063">
    <property type="entry name" value="CysH"/>
    <property type="match status" value="1"/>
</dbReference>
<dbReference type="PIRSF" id="PIRSF000857">
    <property type="entry name" value="PAPS_reductase"/>
    <property type="match status" value="1"/>
</dbReference>
<comment type="pathway">
    <text evidence="8 14">Sulfur metabolism; hydrogen sulfide biosynthesis; sulfite from sulfate.</text>
</comment>
<evidence type="ECO:0000256" key="6">
    <source>
        <dbReference type="ARBA" id="ARBA00023014"/>
    </source>
</evidence>
<dbReference type="GO" id="GO:0046872">
    <property type="term" value="F:metal ion binding"/>
    <property type="evidence" value="ECO:0007669"/>
    <property type="project" value="UniProtKB-KW"/>
</dbReference>
<dbReference type="AlphaFoldDB" id="A0A1T4X572"/>
<dbReference type="NCBIfam" id="TIGR00434">
    <property type="entry name" value="cysH"/>
    <property type="match status" value="1"/>
</dbReference>
<keyword evidence="6 14" id="KW-0411">Iron-sulfur</keyword>
<dbReference type="GO" id="GO:0019379">
    <property type="term" value="P:sulfate assimilation, phosphoadenylyl sulfate reduction by phosphoadenylyl-sulfate reductase (thioredoxin)"/>
    <property type="evidence" value="ECO:0007669"/>
    <property type="project" value="UniProtKB-UniRule"/>
</dbReference>
<dbReference type="STRING" id="92487.SAMN02745130_02535"/>
<dbReference type="NCBIfam" id="NF002537">
    <property type="entry name" value="PRK02090.1"/>
    <property type="match status" value="1"/>
</dbReference>
<proteinExistence type="inferred from homology"/>
<feature type="active site" description="Nucleophile; cysteine thiosulfonate intermediate" evidence="14">
    <location>
        <position position="230"/>
    </location>
</feature>
<dbReference type="GO" id="GO:0051539">
    <property type="term" value="F:4 iron, 4 sulfur cluster binding"/>
    <property type="evidence" value="ECO:0007669"/>
    <property type="project" value="UniProtKB-UniRule"/>
</dbReference>
<dbReference type="EC" id="1.8.4.10" evidence="9 14"/>
<dbReference type="PANTHER" id="PTHR46482">
    <property type="entry name" value="5'-ADENYLYLSULFATE REDUCTASE 3, CHLOROPLASTIC"/>
    <property type="match status" value="1"/>
</dbReference>
<feature type="binding site" evidence="14">
    <location>
        <position position="203"/>
    </location>
    <ligand>
        <name>[4Fe-4S] cluster</name>
        <dbReference type="ChEBI" id="CHEBI:49883"/>
    </ligand>
</feature>
<comment type="function">
    <text evidence="7 14">Catalyzes the formation of sulfite from adenosine 5'-phosphosulfate (APS) using thioredoxin as an electron donor.</text>
</comment>
<comment type="similarity">
    <text evidence="1 14">Belongs to the PAPS reductase family. CysH subfamily.</text>
</comment>
<organism evidence="16 17">
    <name type="scientific">Thiothrix eikelboomii</name>
    <dbReference type="NCBI Taxonomy" id="92487"/>
    <lineage>
        <taxon>Bacteria</taxon>
        <taxon>Pseudomonadati</taxon>
        <taxon>Pseudomonadota</taxon>
        <taxon>Gammaproteobacteria</taxon>
        <taxon>Thiotrichales</taxon>
        <taxon>Thiotrichaceae</taxon>
        <taxon>Thiothrix</taxon>
    </lineage>
</organism>
<dbReference type="EMBL" id="FUYB01000013">
    <property type="protein sequence ID" value="SKA84800.1"/>
    <property type="molecule type" value="Genomic_DNA"/>
</dbReference>